<comment type="caution">
    <text evidence="5">The sequence shown here is derived from an EMBL/GenBank/DDBJ whole genome shotgun (WGS) entry which is preliminary data.</text>
</comment>
<accession>A0A8J2RAN9</accession>
<evidence type="ECO:0000256" key="2">
    <source>
        <dbReference type="ARBA" id="ARBA00022776"/>
    </source>
</evidence>
<dbReference type="GO" id="GO:0007062">
    <property type="term" value="P:sister chromatid cohesion"/>
    <property type="evidence" value="ECO:0007669"/>
    <property type="project" value="TreeGrafter"/>
</dbReference>
<protein>
    <submittedName>
        <fullName evidence="5">Uncharacterized protein</fullName>
    </submittedName>
</protein>
<evidence type="ECO:0000256" key="3">
    <source>
        <dbReference type="ARBA" id="ARBA00023242"/>
    </source>
</evidence>
<dbReference type="AlphaFoldDB" id="A0A8J2RAN9"/>
<dbReference type="GO" id="GO:0003677">
    <property type="term" value="F:DNA binding"/>
    <property type="evidence" value="ECO:0007669"/>
    <property type="project" value="TreeGrafter"/>
</dbReference>
<reference evidence="5" key="1">
    <citation type="submission" date="2021-11" db="EMBL/GenBank/DDBJ databases">
        <authorList>
            <person name="Schell T."/>
        </authorList>
    </citation>
    <scope>NUCLEOTIDE SEQUENCE</scope>
    <source>
        <strain evidence="5">M5</strain>
    </source>
</reference>
<dbReference type="OrthoDB" id="413649at2759"/>
<gene>
    <name evidence="5" type="ORF">DGAL_LOCUS980</name>
</gene>
<dbReference type="EMBL" id="CAKKLH010000010">
    <property type="protein sequence ID" value="CAH0098874.1"/>
    <property type="molecule type" value="Genomic_DNA"/>
</dbReference>
<keyword evidence="4" id="KW-0131">Cell cycle</keyword>
<dbReference type="Proteomes" id="UP000789390">
    <property type="component" value="Unassembled WGS sequence"/>
</dbReference>
<dbReference type="GO" id="GO:0051301">
    <property type="term" value="P:cell division"/>
    <property type="evidence" value="ECO:0007669"/>
    <property type="project" value="UniProtKB-KW"/>
</dbReference>
<keyword evidence="2" id="KW-0498">Mitosis</keyword>
<dbReference type="Gene3D" id="3.40.50.300">
    <property type="entry name" value="P-loop containing nucleotide triphosphate hydrolases"/>
    <property type="match status" value="1"/>
</dbReference>
<evidence type="ECO:0000313" key="6">
    <source>
        <dbReference type="Proteomes" id="UP000789390"/>
    </source>
</evidence>
<keyword evidence="3" id="KW-0539">Nucleus</keyword>
<keyword evidence="6" id="KW-1185">Reference proteome</keyword>
<proteinExistence type="predicted"/>
<sequence length="200" mass="23229">MEDMVIPMSLGNMEDIGQDSNILPEIYEREERIVVDYSNLPDKYKHLLVSDEIRREGDLLERRVNELSHTLQHIKAPNMRAVEKFDLAGEKLQGTNTEFEKARAKTKKAQQAFERVKKERFDLFMSCFEHFLNKIDGIYNSLARNNSAQAVLCPENPVESYLDGIDYNCVAPNKRFQPMSSLSGEKRPSRHWHCYSPFTV</sequence>
<evidence type="ECO:0000256" key="1">
    <source>
        <dbReference type="ARBA" id="ARBA00022618"/>
    </source>
</evidence>
<dbReference type="PANTHER" id="PTHR18937:SF12">
    <property type="entry name" value="STRUCTURAL MAINTENANCE OF CHROMOSOMES PROTEIN"/>
    <property type="match status" value="1"/>
</dbReference>
<organism evidence="5 6">
    <name type="scientific">Daphnia galeata</name>
    <dbReference type="NCBI Taxonomy" id="27404"/>
    <lineage>
        <taxon>Eukaryota</taxon>
        <taxon>Metazoa</taxon>
        <taxon>Ecdysozoa</taxon>
        <taxon>Arthropoda</taxon>
        <taxon>Crustacea</taxon>
        <taxon>Branchiopoda</taxon>
        <taxon>Diplostraca</taxon>
        <taxon>Cladocera</taxon>
        <taxon>Anomopoda</taxon>
        <taxon>Daphniidae</taxon>
        <taxon>Daphnia</taxon>
    </lineage>
</organism>
<dbReference type="GO" id="GO:0008278">
    <property type="term" value="C:cohesin complex"/>
    <property type="evidence" value="ECO:0007669"/>
    <property type="project" value="TreeGrafter"/>
</dbReference>
<name>A0A8J2RAN9_9CRUS</name>
<dbReference type="SUPFAM" id="SSF52540">
    <property type="entry name" value="P-loop containing nucleoside triphosphate hydrolases"/>
    <property type="match status" value="1"/>
</dbReference>
<dbReference type="PANTHER" id="PTHR18937">
    <property type="entry name" value="STRUCTURAL MAINTENANCE OF CHROMOSOMES SMC FAMILY MEMBER"/>
    <property type="match status" value="1"/>
</dbReference>
<evidence type="ECO:0000313" key="5">
    <source>
        <dbReference type="EMBL" id="CAH0098874.1"/>
    </source>
</evidence>
<keyword evidence="1" id="KW-0132">Cell division</keyword>
<dbReference type="GO" id="GO:0005634">
    <property type="term" value="C:nucleus"/>
    <property type="evidence" value="ECO:0007669"/>
    <property type="project" value="TreeGrafter"/>
</dbReference>
<evidence type="ECO:0000256" key="4">
    <source>
        <dbReference type="ARBA" id="ARBA00023306"/>
    </source>
</evidence>
<dbReference type="InterPro" id="IPR027417">
    <property type="entry name" value="P-loop_NTPase"/>
</dbReference>